<comment type="similarity">
    <text evidence="15">Belongs to the AAA ATPase family.</text>
</comment>
<dbReference type="Gene3D" id="1.10.8.60">
    <property type="match status" value="1"/>
</dbReference>
<keyword evidence="11" id="KW-0809">Transit peptide</keyword>
<dbReference type="AlphaFoldDB" id="A0A9D0Z9X6"/>
<keyword evidence="12" id="KW-1133">Transmembrane helix</keyword>
<evidence type="ECO:0000256" key="2">
    <source>
        <dbReference type="ARBA" id="ARBA00004141"/>
    </source>
</evidence>
<dbReference type="GO" id="GO:0004222">
    <property type="term" value="F:metalloendopeptidase activity"/>
    <property type="evidence" value="ECO:0007669"/>
    <property type="project" value="InterPro"/>
</dbReference>
<dbReference type="InterPro" id="IPR003593">
    <property type="entry name" value="AAA+_ATPase"/>
</dbReference>
<evidence type="ECO:0000256" key="11">
    <source>
        <dbReference type="ARBA" id="ARBA00022946"/>
    </source>
</evidence>
<evidence type="ECO:0000256" key="13">
    <source>
        <dbReference type="ARBA" id="ARBA00023049"/>
    </source>
</evidence>
<evidence type="ECO:0000256" key="14">
    <source>
        <dbReference type="ARBA" id="ARBA00023136"/>
    </source>
</evidence>
<evidence type="ECO:0000256" key="10">
    <source>
        <dbReference type="ARBA" id="ARBA00022840"/>
    </source>
</evidence>
<evidence type="ECO:0000256" key="4">
    <source>
        <dbReference type="ARBA" id="ARBA00022670"/>
    </source>
</evidence>
<dbReference type="InterPro" id="IPR041569">
    <property type="entry name" value="AAA_lid_3"/>
</dbReference>
<evidence type="ECO:0000256" key="12">
    <source>
        <dbReference type="ARBA" id="ARBA00022989"/>
    </source>
</evidence>
<dbReference type="SUPFAM" id="SSF52540">
    <property type="entry name" value="P-loop containing nucleoside triphosphate hydrolases"/>
    <property type="match status" value="1"/>
</dbReference>
<keyword evidence="5" id="KW-0812">Transmembrane</keyword>
<keyword evidence="9" id="KW-0862">Zinc</keyword>
<evidence type="ECO:0000256" key="15">
    <source>
        <dbReference type="RuleBase" id="RU003651"/>
    </source>
</evidence>
<dbReference type="PANTHER" id="PTHR23076">
    <property type="entry name" value="METALLOPROTEASE M41 FTSH"/>
    <property type="match status" value="1"/>
</dbReference>
<sequence length="508" mass="54016">MRNHSGRTARTALLLIAAACLTTALFYAWPQAWAWEDALRLLLGGLLVFALVAALRSSGRARTGLARGLAMEVSEAAPSTRFADVAANEEALASLRSLADALREPERYARLGARPPRGVLLYGPPGTGKTLMARALAGEAGVPFYAVSGSDFVQVYVGVGAARVRELFAKAKKAGRAVIFIDEIDALGKRRDNASSEEREQTLNALLTQMDGFDGGAGVVVLAATNRVDTLDDALLRPGRFDRHVCVGLPGREQRAKILALHAKDKPFEPSVDWDALAQDTVGFSGAKLESLLNEAAIYAAQRAAERIAPEDVRRAFSTMLVGEERAGAGFSERERHVTAVHEAGHALLTLLLMPESRLSQVSIVPSTGGAGGYSMAVPPDSAFLSRAQVLARMAAALGGRAAERIVLGGEEITNGAAGDLQHATRLAASACLCWGMDDDLGYVAADALPDGLADGARARAAVERMLREAMGLAERTLRMRRDALERVSEALLARERMTGEEIREIAG</sequence>
<evidence type="ECO:0000256" key="5">
    <source>
        <dbReference type="ARBA" id="ARBA00022692"/>
    </source>
</evidence>
<accession>A0A9D0Z9X6</accession>
<proteinExistence type="inferred from homology"/>
<dbReference type="InterPro" id="IPR027417">
    <property type="entry name" value="P-loop_NTPase"/>
</dbReference>
<dbReference type="GO" id="GO:0005886">
    <property type="term" value="C:plasma membrane"/>
    <property type="evidence" value="ECO:0007669"/>
    <property type="project" value="TreeGrafter"/>
</dbReference>
<feature type="domain" description="AAA+ ATPase" evidence="16">
    <location>
        <begin position="115"/>
        <end position="251"/>
    </location>
</feature>
<dbReference type="Pfam" id="PF17862">
    <property type="entry name" value="AAA_lid_3"/>
    <property type="match status" value="1"/>
</dbReference>
<reference evidence="17" key="2">
    <citation type="journal article" date="2021" name="PeerJ">
        <title>Extensive microbial diversity within the chicken gut microbiome revealed by metagenomics and culture.</title>
        <authorList>
            <person name="Gilroy R."/>
            <person name="Ravi A."/>
            <person name="Getino M."/>
            <person name="Pursley I."/>
            <person name="Horton D.L."/>
            <person name="Alikhan N.F."/>
            <person name="Baker D."/>
            <person name="Gharbi K."/>
            <person name="Hall N."/>
            <person name="Watson M."/>
            <person name="Adriaenssens E.M."/>
            <person name="Foster-Nyarko E."/>
            <person name="Jarju S."/>
            <person name="Secka A."/>
            <person name="Antonio M."/>
            <person name="Oren A."/>
            <person name="Chaudhuri R.R."/>
            <person name="La Ragione R."/>
            <person name="Hildebrand F."/>
            <person name="Pallen M.J."/>
        </authorList>
    </citation>
    <scope>NUCLEOTIDE SEQUENCE</scope>
    <source>
        <strain evidence="17">ChiSxjej2B14-6234</strain>
    </source>
</reference>
<comment type="caution">
    <text evidence="17">The sequence shown here is derived from an EMBL/GenBank/DDBJ whole genome shotgun (WGS) entry which is preliminary data.</text>
</comment>
<dbReference type="PANTHER" id="PTHR23076:SF97">
    <property type="entry name" value="ATP-DEPENDENT ZINC METALLOPROTEASE YME1L1"/>
    <property type="match status" value="1"/>
</dbReference>
<dbReference type="InterPro" id="IPR003960">
    <property type="entry name" value="ATPase_AAA_CS"/>
</dbReference>
<dbReference type="PROSITE" id="PS00674">
    <property type="entry name" value="AAA"/>
    <property type="match status" value="1"/>
</dbReference>
<dbReference type="GO" id="GO:0016887">
    <property type="term" value="F:ATP hydrolysis activity"/>
    <property type="evidence" value="ECO:0007669"/>
    <property type="project" value="InterPro"/>
</dbReference>
<dbReference type="Gene3D" id="3.40.50.300">
    <property type="entry name" value="P-loop containing nucleotide triphosphate hydrolases"/>
    <property type="match status" value="1"/>
</dbReference>
<dbReference type="GO" id="GO:0004176">
    <property type="term" value="F:ATP-dependent peptidase activity"/>
    <property type="evidence" value="ECO:0007669"/>
    <property type="project" value="InterPro"/>
</dbReference>
<evidence type="ECO:0000256" key="1">
    <source>
        <dbReference type="ARBA" id="ARBA00001947"/>
    </source>
</evidence>
<comment type="similarity">
    <text evidence="3">In the C-terminal section; belongs to the peptidase M41 family.</text>
</comment>
<dbReference type="GO" id="GO:0046872">
    <property type="term" value="F:metal ion binding"/>
    <property type="evidence" value="ECO:0007669"/>
    <property type="project" value="UniProtKB-KW"/>
</dbReference>
<dbReference type="GO" id="GO:0030163">
    <property type="term" value="P:protein catabolic process"/>
    <property type="evidence" value="ECO:0007669"/>
    <property type="project" value="TreeGrafter"/>
</dbReference>
<evidence type="ECO:0000259" key="16">
    <source>
        <dbReference type="SMART" id="SM00382"/>
    </source>
</evidence>
<dbReference type="InterPro" id="IPR003959">
    <property type="entry name" value="ATPase_AAA_core"/>
</dbReference>
<keyword evidence="8" id="KW-0378">Hydrolase</keyword>
<dbReference type="GO" id="GO:0006508">
    <property type="term" value="P:proteolysis"/>
    <property type="evidence" value="ECO:0007669"/>
    <property type="project" value="UniProtKB-KW"/>
</dbReference>
<dbReference type="SMART" id="SM00382">
    <property type="entry name" value="AAA"/>
    <property type="match status" value="1"/>
</dbReference>
<dbReference type="GO" id="GO:0005524">
    <property type="term" value="F:ATP binding"/>
    <property type="evidence" value="ECO:0007669"/>
    <property type="project" value="UniProtKB-KW"/>
</dbReference>
<comment type="cofactor">
    <cofactor evidence="1">
        <name>Zn(2+)</name>
        <dbReference type="ChEBI" id="CHEBI:29105"/>
    </cofactor>
</comment>
<dbReference type="EMBL" id="DVFJ01000015">
    <property type="protein sequence ID" value="HIQ71663.1"/>
    <property type="molecule type" value="Genomic_DNA"/>
</dbReference>
<dbReference type="Pfam" id="PF00004">
    <property type="entry name" value="AAA"/>
    <property type="match status" value="1"/>
</dbReference>
<comment type="subcellular location">
    <subcellularLocation>
        <location evidence="2">Membrane</location>
        <topology evidence="2">Multi-pass membrane protein</topology>
    </subcellularLocation>
</comment>
<dbReference type="InterPro" id="IPR000642">
    <property type="entry name" value="Peptidase_M41"/>
</dbReference>
<keyword evidence="10 15" id="KW-0067">ATP-binding</keyword>
<keyword evidence="13" id="KW-0482">Metalloprotease</keyword>
<gene>
    <name evidence="17" type="ORF">IAB73_05580</name>
</gene>
<keyword evidence="4" id="KW-0645">Protease</keyword>
<evidence type="ECO:0000256" key="9">
    <source>
        <dbReference type="ARBA" id="ARBA00022833"/>
    </source>
</evidence>
<keyword evidence="14" id="KW-0472">Membrane</keyword>
<keyword evidence="6" id="KW-0479">Metal-binding</keyword>
<keyword evidence="7 15" id="KW-0547">Nucleotide-binding</keyword>
<evidence type="ECO:0000256" key="8">
    <source>
        <dbReference type="ARBA" id="ARBA00022801"/>
    </source>
</evidence>
<name>A0A9D0Z9X6_9FIRM</name>
<dbReference type="SUPFAM" id="SSF140990">
    <property type="entry name" value="FtsH protease domain-like"/>
    <property type="match status" value="1"/>
</dbReference>
<dbReference type="Proteomes" id="UP000886887">
    <property type="component" value="Unassembled WGS sequence"/>
</dbReference>
<dbReference type="FunFam" id="3.40.50.300:FF:000277">
    <property type="entry name" value="ATP-dependent zinc metalloprotease FtsH"/>
    <property type="match status" value="1"/>
</dbReference>
<organism evidence="17 18">
    <name type="scientific">Candidatus Onthenecus intestinigallinarum</name>
    <dbReference type="NCBI Taxonomy" id="2840875"/>
    <lineage>
        <taxon>Bacteria</taxon>
        <taxon>Bacillati</taxon>
        <taxon>Bacillota</taxon>
        <taxon>Clostridia</taxon>
        <taxon>Eubacteriales</taxon>
        <taxon>Candidatus Onthenecus</taxon>
    </lineage>
</organism>
<evidence type="ECO:0000256" key="7">
    <source>
        <dbReference type="ARBA" id="ARBA00022741"/>
    </source>
</evidence>
<protein>
    <submittedName>
        <fullName evidence="17">AAA family ATPase</fullName>
    </submittedName>
</protein>
<evidence type="ECO:0000313" key="17">
    <source>
        <dbReference type="EMBL" id="HIQ71663.1"/>
    </source>
</evidence>
<dbReference type="Gene3D" id="1.20.58.760">
    <property type="entry name" value="Peptidase M41"/>
    <property type="match status" value="1"/>
</dbReference>
<reference evidence="17" key="1">
    <citation type="submission" date="2020-10" db="EMBL/GenBank/DDBJ databases">
        <authorList>
            <person name="Gilroy R."/>
        </authorList>
    </citation>
    <scope>NUCLEOTIDE SEQUENCE</scope>
    <source>
        <strain evidence="17">ChiSxjej2B14-6234</strain>
    </source>
</reference>
<evidence type="ECO:0000256" key="3">
    <source>
        <dbReference type="ARBA" id="ARBA00010044"/>
    </source>
</evidence>
<dbReference type="CDD" id="cd19501">
    <property type="entry name" value="RecA-like_FtsH"/>
    <property type="match status" value="1"/>
</dbReference>
<evidence type="ECO:0000313" key="18">
    <source>
        <dbReference type="Proteomes" id="UP000886887"/>
    </source>
</evidence>
<evidence type="ECO:0000256" key="6">
    <source>
        <dbReference type="ARBA" id="ARBA00022723"/>
    </source>
</evidence>
<dbReference type="InterPro" id="IPR037219">
    <property type="entry name" value="Peptidase_M41-like"/>
</dbReference>
<dbReference type="Pfam" id="PF01434">
    <property type="entry name" value="Peptidase_M41"/>
    <property type="match status" value="1"/>
</dbReference>